<organism evidence="6 7">
    <name type="scientific">Agromyces tropicus</name>
    <dbReference type="NCBI Taxonomy" id="555371"/>
    <lineage>
        <taxon>Bacteria</taxon>
        <taxon>Bacillati</taxon>
        <taxon>Actinomycetota</taxon>
        <taxon>Actinomycetes</taxon>
        <taxon>Micrococcales</taxon>
        <taxon>Microbacteriaceae</taxon>
        <taxon>Agromyces</taxon>
    </lineage>
</organism>
<gene>
    <name evidence="6" type="ORF">GCM10009819_32130</name>
</gene>
<evidence type="ECO:0000256" key="1">
    <source>
        <dbReference type="ARBA" id="ARBA00023015"/>
    </source>
</evidence>
<feature type="DNA-binding region" description="H-T-H motif" evidence="4">
    <location>
        <begin position="31"/>
        <end position="50"/>
    </location>
</feature>
<dbReference type="PANTHER" id="PTHR30055">
    <property type="entry name" value="HTH-TYPE TRANSCRIPTIONAL REGULATOR RUTR"/>
    <property type="match status" value="1"/>
</dbReference>
<dbReference type="Proteomes" id="UP001501196">
    <property type="component" value="Unassembled WGS sequence"/>
</dbReference>
<keyword evidence="3" id="KW-0804">Transcription</keyword>
<comment type="caution">
    <text evidence="6">The sequence shown here is derived from an EMBL/GenBank/DDBJ whole genome shotgun (WGS) entry which is preliminary data.</text>
</comment>
<accession>A0ABP5GCF4</accession>
<dbReference type="InterPro" id="IPR009057">
    <property type="entry name" value="Homeodomain-like_sf"/>
</dbReference>
<dbReference type="InterPro" id="IPR001647">
    <property type="entry name" value="HTH_TetR"/>
</dbReference>
<protein>
    <submittedName>
        <fullName evidence="6">TetR family transcriptional regulator</fullName>
    </submittedName>
</protein>
<name>A0ABP5GCF4_9MICO</name>
<dbReference type="Pfam" id="PF00440">
    <property type="entry name" value="TetR_N"/>
    <property type="match status" value="1"/>
</dbReference>
<evidence type="ECO:0000313" key="6">
    <source>
        <dbReference type="EMBL" id="GAA2043118.1"/>
    </source>
</evidence>
<dbReference type="PROSITE" id="PS50977">
    <property type="entry name" value="HTH_TETR_2"/>
    <property type="match status" value="1"/>
</dbReference>
<dbReference type="SUPFAM" id="SSF46689">
    <property type="entry name" value="Homeodomain-like"/>
    <property type="match status" value="1"/>
</dbReference>
<evidence type="ECO:0000256" key="2">
    <source>
        <dbReference type="ARBA" id="ARBA00023125"/>
    </source>
</evidence>
<dbReference type="PANTHER" id="PTHR30055:SF238">
    <property type="entry name" value="MYCOFACTOCIN BIOSYNTHESIS TRANSCRIPTIONAL REGULATOR MFTR-RELATED"/>
    <property type="match status" value="1"/>
</dbReference>
<keyword evidence="2 4" id="KW-0238">DNA-binding</keyword>
<evidence type="ECO:0000313" key="7">
    <source>
        <dbReference type="Proteomes" id="UP001501196"/>
    </source>
</evidence>
<reference evidence="7" key="1">
    <citation type="journal article" date="2019" name="Int. J. Syst. Evol. Microbiol.">
        <title>The Global Catalogue of Microorganisms (GCM) 10K type strain sequencing project: providing services to taxonomists for standard genome sequencing and annotation.</title>
        <authorList>
            <consortium name="The Broad Institute Genomics Platform"/>
            <consortium name="The Broad Institute Genome Sequencing Center for Infectious Disease"/>
            <person name="Wu L."/>
            <person name="Ma J."/>
        </authorList>
    </citation>
    <scope>NUCLEOTIDE SEQUENCE [LARGE SCALE GENOMIC DNA]</scope>
    <source>
        <strain evidence="7">JCM 15672</strain>
    </source>
</reference>
<dbReference type="Gene3D" id="1.10.357.10">
    <property type="entry name" value="Tetracycline Repressor, domain 2"/>
    <property type="match status" value="1"/>
</dbReference>
<dbReference type="PRINTS" id="PR00455">
    <property type="entry name" value="HTHTETR"/>
</dbReference>
<keyword evidence="7" id="KW-1185">Reference proteome</keyword>
<dbReference type="InterPro" id="IPR050109">
    <property type="entry name" value="HTH-type_TetR-like_transc_reg"/>
</dbReference>
<evidence type="ECO:0000256" key="4">
    <source>
        <dbReference type="PROSITE-ProRule" id="PRU00335"/>
    </source>
</evidence>
<evidence type="ECO:0000259" key="5">
    <source>
        <dbReference type="PROSITE" id="PS50977"/>
    </source>
</evidence>
<feature type="domain" description="HTH tetR-type" evidence="5">
    <location>
        <begin position="8"/>
        <end position="68"/>
    </location>
</feature>
<sequence>MRMPRWPADSRERLATAALDLFTEHGYGAVTIDQIADRAGVTARTFFRQFQDKEEVLFADDDLLLPALLETIAEPSGPVDAGTLMERALVALAERMQPAHDLLRRRQAIIDTDVALSGRELAKQARWEAAISSALTARGFRADDASLLAAIGFAVFRRQLHAWIADASADPTPLDERIRAALPSLRTILDATTAR</sequence>
<dbReference type="EMBL" id="BAAAPW010000005">
    <property type="protein sequence ID" value="GAA2043118.1"/>
    <property type="molecule type" value="Genomic_DNA"/>
</dbReference>
<proteinExistence type="predicted"/>
<evidence type="ECO:0000256" key="3">
    <source>
        <dbReference type="ARBA" id="ARBA00023163"/>
    </source>
</evidence>
<keyword evidence="1" id="KW-0805">Transcription regulation</keyword>